<comment type="subcellular location">
    <subcellularLocation>
        <location evidence="1">Cell membrane</location>
        <topology evidence="1">Single-pass type II membrane protein</topology>
    </subcellularLocation>
    <subcellularLocation>
        <location evidence="2">Secreted</location>
    </subcellularLocation>
</comment>
<dbReference type="InterPro" id="IPR001304">
    <property type="entry name" value="C-type_lectin-like"/>
</dbReference>
<dbReference type="GO" id="GO:0005886">
    <property type="term" value="C:plasma membrane"/>
    <property type="evidence" value="ECO:0007669"/>
    <property type="project" value="UniProtKB-SubCell"/>
</dbReference>
<dbReference type="RefSeq" id="XP_025029285.1">
    <property type="nucleotide sequence ID" value="XM_025173517.1"/>
</dbReference>
<dbReference type="SMART" id="SM00034">
    <property type="entry name" value="CLECT"/>
    <property type="match status" value="3"/>
</dbReference>
<evidence type="ECO:0000313" key="6">
    <source>
        <dbReference type="RefSeq" id="XP_025029285.1"/>
    </source>
</evidence>
<accession>A0A9F5MYM7</accession>
<feature type="non-terminal residue" evidence="6">
    <location>
        <position position="927"/>
    </location>
</feature>
<dbReference type="InterPro" id="IPR050828">
    <property type="entry name" value="C-type_lectin/matrix_domain"/>
</dbReference>
<feature type="domain" description="C-type lectin" evidence="4">
    <location>
        <begin position="386"/>
        <end position="499"/>
    </location>
</feature>
<dbReference type="Proteomes" id="UP000695026">
    <property type="component" value="Unplaced"/>
</dbReference>
<dbReference type="KEGG" id="pbi:112541967"/>
<keyword evidence="5" id="KW-1185">Reference proteome</keyword>
<evidence type="ECO:0000256" key="2">
    <source>
        <dbReference type="ARBA" id="ARBA00004613"/>
    </source>
</evidence>
<organism evidence="5 6">
    <name type="scientific">Python bivittatus</name>
    <name type="common">Burmese python</name>
    <name type="synonym">Python molurus bivittatus</name>
    <dbReference type="NCBI Taxonomy" id="176946"/>
    <lineage>
        <taxon>Eukaryota</taxon>
        <taxon>Metazoa</taxon>
        <taxon>Chordata</taxon>
        <taxon>Craniata</taxon>
        <taxon>Vertebrata</taxon>
        <taxon>Euteleostomi</taxon>
        <taxon>Lepidosauria</taxon>
        <taxon>Squamata</taxon>
        <taxon>Bifurcata</taxon>
        <taxon>Unidentata</taxon>
        <taxon>Episquamata</taxon>
        <taxon>Toxicofera</taxon>
        <taxon>Serpentes</taxon>
        <taxon>Henophidia</taxon>
        <taxon>Pythonidae</taxon>
        <taxon>Python</taxon>
    </lineage>
</organism>
<dbReference type="PANTHER" id="PTHR45710:SF36">
    <property type="entry name" value="C-TYPE LECTIN DOMAIN-CONTAINING PROTEIN"/>
    <property type="match status" value="1"/>
</dbReference>
<dbReference type="Gene3D" id="3.10.100.10">
    <property type="entry name" value="Mannose-Binding Protein A, subunit A"/>
    <property type="match status" value="4"/>
</dbReference>
<sequence>MNGIRGILLLKDGKRPELFQVENNKHHAGIVERTRETVLQRKAGKPARFAHARRAAVYAQLPTFAEMPEAGACAEFLPLGRCADAVRRAERRGRSFGLSLRNRWDVGLAGLDWVVANAVARFRLTCPEASCWHYWNGNCYCLEENQEGTWTEALKFCKRYRSTELVILTSIQEKNWILDLPLDNFWIGLNNLEETESFSWSEGTRANTNLSWLQLSNPVQPNTCVKVSKRSLVALSCNTEAHWICQRNAVVDRYQEHKGKVLLSPKGSTSQVHTDLISAKTACLELREQCKGITTWNNAYALARGTVLLKSKENQSAAYVKSDCSLGYFGINCSSVCNKCYGDELCNPYTGDCDSFHSCRAQDSPAVCEQALSSVWCPRFSGWKYWEKNCYYFSTEAASNWTFARKQCRRFRSTDLLWIDKKSEMDWILSASSTKILWTGLNSRKKIAIWVWSDSRSAAKELRWLKLEGNPSGRCVGFNPTNNTILKIKCDENYKWVCKRKEVVDLFDLYTDKFMSGPLEPMFYTSLSTAVVDCLSDSNCTGIVQDSRFFRRTRGIDEITASDETVFTYAKRECTFGYYGDNCALRCKKCYGGFRCNSVTGKCPERLHCIGQFKGELCELGLINPKCPLNAPWWFYDGHCYYFEKEKKGKYTWADKRCSYYKDAMLVKVDSMKEKEWLGAMLERESWIGLQQQGTTWTWSSGRGNVVLAKYAWLWNFPVTTGRCAQMMKGGSLQSLQCSEQHFYICEIEIDGNNSSLTNFFIEYPGKIMLTPYGLAMYKDLEEARYHCVMNIKCIGISSWSREHFSVIGIEMVSGSADHVLHLKTSCTIGRYGSSCEEECPVCRDSSLCNMVTGFCDEKTTCLDQSSLESCSGSSISERCPDINEWRYWNRYCYYFVRAFKTWEEANSSCSRFRASELLWIEDQDDL</sequence>
<evidence type="ECO:0000256" key="3">
    <source>
        <dbReference type="ARBA" id="ARBA00022525"/>
    </source>
</evidence>
<dbReference type="Pfam" id="PF00059">
    <property type="entry name" value="Lectin_C"/>
    <property type="match status" value="3"/>
</dbReference>
<dbReference type="GO" id="GO:0005576">
    <property type="term" value="C:extracellular region"/>
    <property type="evidence" value="ECO:0007669"/>
    <property type="project" value="UniProtKB-SubCell"/>
</dbReference>
<dbReference type="CDD" id="cd00037">
    <property type="entry name" value="CLECT"/>
    <property type="match status" value="1"/>
</dbReference>
<dbReference type="OMA" id="ERESWIG"/>
<evidence type="ECO:0000259" key="4">
    <source>
        <dbReference type="PROSITE" id="PS50041"/>
    </source>
</evidence>
<feature type="domain" description="C-type lectin" evidence="4">
    <location>
        <begin position="135"/>
        <end position="246"/>
    </location>
</feature>
<evidence type="ECO:0000313" key="5">
    <source>
        <dbReference type="Proteomes" id="UP000695026"/>
    </source>
</evidence>
<name>A0A9F5MYM7_PYTBI</name>
<proteinExistence type="predicted"/>
<reference evidence="6" key="1">
    <citation type="submission" date="2025-08" db="UniProtKB">
        <authorList>
            <consortium name="RefSeq"/>
        </authorList>
    </citation>
    <scope>IDENTIFICATION</scope>
    <source>
        <tissue evidence="6">Liver</tissue>
    </source>
</reference>
<gene>
    <name evidence="6" type="primary">LOC112541967</name>
</gene>
<dbReference type="PROSITE" id="PS50041">
    <property type="entry name" value="C_TYPE_LECTIN_2"/>
    <property type="match status" value="3"/>
</dbReference>
<feature type="domain" description="C-type lectin" evidence="4">
    <location>
        <begin position="636"/>
        <end position="747"/>
    </location>
</feature>
<evidence type="ECO:0000256" key="1">
    <source>
        <dbReference type="ARBA" id="ARBA00004401"/>
    </source>
</evidence>
<dbReference type="PANTHER" id="PTHR45710">
    <property type="entry name" value="C-TYPE LECTIN DOMAIN-CONTAINING PROTEIN 180"/>
    <property type="match status" value="1"/>
</dbReference>
<keyword evidence="3" id="KW-0964">Secreted</keyword>
<dbReference type="GeneID" id="112541967"/>
<dbReference type="OrthoDB" id="9008589at2759"/>
<dbReference type="AlphaFoldDB" id="A0A9F5MYM7"/>
<dbReference type="InterPro" id="IPR016187">
    <property type="entry name" value="CTDL_fold"/>
</dbReference>
<dbReference type="SUPFAM" id="SSF56436">
    <property type="entry name" value="C-type lectin-like"/>
    <property type="match status" value="4"/>
</dbReference>
<dbReference type="InterPro" id="IPR016186">
    <property type="entry name" value="C-type_lectin-like/link_sf"/>
</dbReference>
<protein>
    <submittedName>
        <fullName evidence="6">Uncharacterized protein LOC112541967</fullName>
    </submittedName>
</protein>